<gene>
    <name evidence="1" type="ORF">G2W53_039135</name>
</gene>
<name>A0A834W7N9_9FABA</name>
<sequence length="103" mass="11474">MRSSIYLSHKNCSKLLTDSAAAAASDEWNGYDFPPVIEKRVTHSPPALRLIPALATTYKARIDVTDELRLSIPRACLQADKKSRAYWTFASLSLFPALELFAC</sequence>
<comment type="caution">
    <text evidence="1">The sequence shown here is derived from an EMBL/GenBank/DDBJ whole genome shotgun (WGS) entry which is preliminary data.</text>
</comment>
<reference evidence="1" key="1">
    <citation type="submission" date="2020-09" db="EMBL/GenBank/DDBJ databases">
        <title>Genome-Enabled Discovery of Anthraquinone Biosynthesis in Senna tora.</title>
        <authorList>
            <person name="Kang S.-H."/>
            <person name="Pandey R.P."/>
            <person name="Lee C.-M."/>
            <person name="Sim J.-S."/>
            <person name="Jeong J.-T."/>
            <person name="Choi B.-S."/>
            <person name="Jung M."/>
            <person name="Ginzburg D."/>
            <person name="Zhao K."/>
            <person name="Won S.Y."/>
            <person name="Oh T.-J."/>
            <person name="Yu Y."/>
            <person name="Kim N.-H."/>
            <person name="Lee O.R."/>
            <person name="Lee T.-H."/>
            <person name="Bashyal P."/>
            <person name="Kim T.-S."/>
            <person name="Lee W.-H."/>
            <person name="Kawkins C."/>
            <person name="Kim C.-K."/>
            <person name="Kim J.S."/>
            <person name="Ahn B.O."/>
            <person name="Rhee S.Y."/>
            <person name="Sohng J.K."/>
        </authorList>
    </citation>
    <scope>NUCLEOTIDE SEQUENCE</scope>
    <source>
        <tissue evidence="1">Leaf</tissue>
    </source>
</reference>
<accession>A0A834W7N9</accession>
<protein>
    <submittedName>
        <fullName evidence="1">Uncharacterized protein</fullName>
    </submittedName>
</protein>
<evidence type="ECO:0000313" key="2">
    <source>
        <dbReference type="Proteomes" id="UP000634136"/>
    </source>
</evidence>
<dbReference type="AlphaFoldDB" id="A0A834W7N9"/>
<dbReference type="Proteomes" id="UP000634136">
    <property type="component" value="Unassembled WGS sequence"/>
</dbReference>
<proteinExistence type="predicted"/>
<keyword evidence="2" id="KW-1185">Reference proteome</keyword>
<organism evidence="1 2">
    <name type="scientific">Senna tora</name>
    <dbReference type="NCBI Taxonomy" id="362788"/>
    <lineage>
        <taxon>Eukaryota</taxon>
        <taxon>Viridiplantae</taxon>
        <taxon>Streptophyta</taxon>
        <taxon>Embryophyta</taxon>
        <taxon>Tracheophyta</taxon>
        <taxon>Spermatophyta</taxon>
        <taxon>Magnoliopsida</taxon>
        <taxon>eudicotyledons</taxon>
        <taxon>Gunneridae</taxon>
        <taxon>Pentapetalae</taxon>
        <taxon>rosids</taxon>
        <taxon>fabids</taxon>
        <taxon>Fabales</taxon>
        <taxon>Fabaceae</taxon>
        <taxon>Caesalpinioideae</taxon>
        <taxon>Cassia clade</taxon>
        <taxon>Senna</taxon>
    </lineage>
</organism>
<dbReference type="EMBL" id="JAAIUW010000012">
    <property type="protein sequence ID" value="KAF7806974.1"/>
    <property type="molecule type" value="Genomic_DNA"/>
</dbReference>
<evidence type="ECO:0000313" key="1">
    <source>
        <dbReference type="EMBL" id="KAF7806974.1"/>
    </source>
</evidence>